<gene>
    <name evidence="5" type="ORF">ACFOKC_02140</name>
</gene>
<evidence type="ECO:0000256" key="1">
    <source>
        <dbReference type="ARBA" id="ARBA00004196"/>
    </source>
</evidence>
<dbReference type="GeneID" id="69117572"/>
<dbReference type="Pfam" id="PF01547">
    <property type="entry name" value="SBP_bac_1"/>
    <property type="match status" value="1"/>
</dbReference>
<dbReference type="PANTHER" id="PTHR43649">
    <property type="entry name" value="ARABINOSE-BINDING PROTEIN-RELATED"/>
    <property type="match status" value="1"/>
</dbReference>
<evidence type="ECO:0000313" key="6">
    <source>
        <dbReference type="Proteomes" id="UP001595660"/>
    </source>
</evidence>
<dbReference type="AlphaFoldDB" id="A0ABD5NBZ8"/>
<organism evidence="5 6">
    <name type="scientific">Halobacterium litoreum</name>
    <dbReference type="NCBI Taxonomy" id="2039234"/>
    <lineage>
        <taxon>Archaea</taxon>
        <taxon>Methanobacteriati</taxon>
        <taxon>Methanobacteriota</taxon>
        <taxon>Stenosarchaea group</taxon>
        <taxon>Halobacteria</taxon>
        <taxon>Halobacteriales</taxon>
        <taxon>Halobacteriaceae</taxon>
        <taxon>Halobacterium</taxon>
    </lineage>
</organism>
<dbReference type="InterPro" id="IPR050490">
    <property type="entry name" value="Bact_solute-bd_prot1"/>
</dbReference>
<sequence>MSDEDFTRRTYLKGAGAAGAASITGLTGCLGLGGGGSEPVELLHGWSGGDGKAAIESMHEGFKEEYPDVETNLKAIGGSGNTTLNARISTRLGNDDAPSSWAEWPGKNLQQFTSEDLLGDIEEDVWSENNMKEAYLQGPKEAAQSGGNYVAVPTNIHRINNLFYNTSVLESAGVDPASLETPADLVEAAAKVESETDAVGFAHAMSSPWTTLQLWACVFLGEHGRDAYDAFIAGDGDKAKVESSLETVAELSEYFNDDASTIGFQEANQYVIDGEAAFFDQGDWAAQMYISADGFEFESEWGHVPFPGTAGHYSLNMDSWVFPADGPNPEGTKKWLQYCGTKDAQVRFNTNKGSIPPRGDVSTEEFGAFQTSQIEEFQNSESQPPSIAHGLAVAPGVLNSLKEAVNGEFSNPSQDAAAPTAQAFMDAF</sequence>
<keyword evidence="4" id="KW-0732">Signal</keyword>
<comment type="subcellular location">
    <subcellularLocation>
        <location evidence="1">Cell envelope</location>
    </subcellularLocation>
</comment>
<evidence type="ECO:0000256" key="3">
    <source>
        <dbReference type="ARBA" id="ARBA00022448"/>
    </source>
</evidence>
<dbReference type="PROSITE" id="PS51318">
    <property type="entry name" value="TAT"/>
    <property type="match status" value="1"/>
</dbReference>
<dbReference type="RefSeq" id="WP_232572335.1">
    <property type="nucleotide sequence ID" value="NZ_CP089466.1"/>
</dbReference>
<evidence type="ECO:0000256" key="4">
    <source>
        <dbReference type="ARBA" id="ARBA00022729"/>
    </source>
</evidence>
<protein>
    <submittedName>
        <fullName evidence="5">ABC transporter substrate-binding protein</fullName>
    </submittedName>
</protein>
<reference evidence="5 6" key="1">
    <citation type="journal article" date="2019" name="Int. J. Syst. Evol. Microbiol.">
        <title>The Global Catalogue of Microorganisms (GCM) 10K type strain sequencing project: providing services to taxonomists for standard genome sequencing and annotation.</title>
        <authorList>
            <consortium name="The Broad Institute Genomics Platform"/>
            <consortium name="The Broad Institute Genome Sequencing Center for Infectious Disease"/>
            <person name="Wu L."/>
            <person name="Ma J."/>
        </authorList>
    </citation>
    <scope>NUCLEOTIDE SEQUENCE [LARGE SCALE GENOMIC DNA]</scope>
    <source>
        <strain evidence="5 6">CGMCC 1.12562</strain>
    </source>
</reference>
<dbReference type="PANTHER" id="PTHR43649:SF28">
    <property type="entry name" value="BINDING PROTEIN COMPONENT OF ABC SUGAR TRANSPORTER-RELATED"/>
    <property type="match status" value="1"/>
</dbReference>
<dbReference type="EMBL" id="JBHRWN010000002">
    <property type="protein sequence ID" value="MFC3476518.1"/>
    <property type="molecule type" value="Genomic_DNA"/>
</dbReference>
<dbReference type="Proteomes" id="UP001595660">
    <property type="component" value="Unassembled WGS sequence"/>
</dbReference>
<dbReference type="InterPro" id="IPR006059">
    <property type="entry name" value="SBP"/>
</dbReference>
<comment type="similarity">
    <text evidence="2">Belongs to the bacterial solute-binding protein 1 family.</text>
</comment>
<keyword evidence="3" id="KW-0813">Transport</keyword>
<dbReference type="InterPro" id="IPR006311">
    <property type="entry name" value="TAT_signal"/>
</dbReference>
<evidence type="ECO:0000256" key="2">
    <source>
        <dbReference type="ARBA" id="ARBA00008520"/>
    </source>
</evidence>
<proteinExistence type="inferred from homology"/>
<comment type="caution">
    <text evidence="5">The sequence shown here is derived from an EMBL/GenBank/DDBJ whole genome shotgun (WGS) entry which is preliminary data.</text>
</comment>
<accession>A0ABD5NBZ8</accession>
<keyword evidence="6" id="KW-1185">Reference proteome</keyword>
<dbReference type="Gene3D" id="3.40.190.10">
    <property type="entry name" value="Periplasmic binding protein-like II"/>
    <property type="match status" value="2"/>
</dbReference>
<dbReference type="SUPFAM" id="SSF53850">
    <property type="entry name" value="Periplasmic binding protein-like II"/>
    <property type="match status" value="1"/>
</dbReference>
<evidence type="ECO:0000313" key="5">
    <source>
        <dbReference type="EMBL" id="MFC3476518.1"/>
    </source>
</evidence>
<name>A0ABD5NBZ8_9EURY</name>